<dbReference type="InterPro" id="IPR010730">
    <property type="entry name" value="HET"/>
</dbReference>
<feature type="domain" description="Heterokaryon incompatibility" evidence="1">
    <location>
        <begin position="182"/>
        <end position="290"/>
    </location>
</feature>
<reference evidence="2 3" key="1">
    <citation type="submission" date="2023-10" db="EMBL/GenBank/DDBJ databases">
        <title>Draft genome sequence of Xylaria bambusicola isolate GMP-LS, the root and basal stem rot pathogen of sugarcane in Indonesia.</title>
        <authorList>
            <person name="Selvaraj P."/>
            <person name="Muralishankar V."/>
            <person name="Muruganantham S."/>
            <person name="Sp S."/>
            <person name="Haryani S."/>
            <person name="Lau K.J.X."/>
            <person name="Naqvi N.I."/>
        </authorList>
    </citation>
    <scope>NUCLEOTIDE SEQUENCE [LARGE SCALE GENOMIC DNA]</scope>
    <source>
        <strain evidence="2">GMP-LS</strain>
    </source>
</reference>
<dbReference type="AlphaFoldDB" id="A0AAN7Z1S1"/>
<dbReference type="Proteomes" id="UP001305414">
    <property type="component" value="Unassembled WGS sequence"/>
</dbReference>
<proteinExistence type="predicted"/>
<protein>
    <recommendedName>
        <fullName evidence="1">Heterokaryon incompatibility domain-containing protein</fullName>
    </recommendedName>
</protein>
<organism evidence="2 3">
    <name type="scientific">Xylaria bambusicola</name>
    <dbReference type="NCBI Taxonomy" id="326684"/>
    <lineage>
        <taxon>Eukaryota</taxon>
        <taxon>Fungi</taxon>
        <taxon>Dikarya</taxon>
        <taxon>Ascomycota</taxon>
        <taxon>Pezizomycotina</taxon>
        <taxon>Sordariomycetes</taxon>
        <taxon>Xylariomycetidae</taxon>
        <taxon>Xylariales</taxon>
        <taxon>Xylariaceae</taxon>
        <taxon>Xylaria</taxon>
    </lineage>
</organism>
<evidence type="ECO:0000259" key="1">
    <source>
        <dbReference type="Pfam" id="PF06985"/>
    </source>
</evidence>
<comment type="caution">
    <text evidence="2">The sequence shown here is derived from an EMBL/GenBank/DDBJ whole genome shotgun (WGS) entry which is preliminary data.</text>
</comment>
<gene>
    <name evidence="2" type="ORF">RRF57_001643</name>
</gene>
<dbReference type="PANTHER" id="PTHR33112">
    <property type="entry name" value="DOMAIN PROTEIN, PUTATIVE-RELATED"/>
    <property type="match status" value="1"/>
</dbReference>
<name>A0AAN7Z1S1_9PEZI</name>
<dbReference type="Pfam" id="PF06985">
    <property type="entry name" value="HET"/>
    <property type="match status" value="1"/>
</dbReference>
<dbReference type="EMBL" id="JAWHQM010000003">
    <property type="protein sequence ID" value="KAK5625927.1"/>
    <property type="molecule type" value="Genomic_DNA"/>
</dbReference>
<accession>A0AAN7Z1S1</accession>
<keyword evidence="3" id="KW-1185">Reference proteome</keyword>
<sequence>MTIELVPAGSEAEETPNPRNIYDPITKNVRTWEDVEETRDCPLCQVIKYAVEDTRTSWLSPSGPHSCELMLKRLHGWYSADRMHFGVRYLEVTAKFDWNTSHGIELLPVESEEYPGYFPGCLVDPQGIDVGRVRSWLSGCQNEHRDLCRHLESPQFRKIREHILVFEVEQQCLVYLPVDGRYFALSYVQGNVQSLRTLRGHVQSFMTQNGLLSINDQLPKVILDAARLTAQLGERYPWVDALCIVRNNTASKDLLICAMNTIYESAFLIIFAVTGTDSNAGLPGVRPTQRGRSAYC</sequence>
<dbReference type="PANTHER" id="PTHR33112:SF12">
    <property type="entry name" value="HETEROKARYON INCOMPATIBILITY DOMAIN-CONTAINING PROTEIN"/>
    <property type="match status" value="1"/>
</dbReference>
<evidence type="ECO:0000313" key="3">
    <source>
        <dbReference type="Proteomes" id="UP001305414"/>
    </source>
</evidence>
<evidence type="ECO:0000313" key="2">
    <source>
        <dbReference type="EMBL" id="KAK5625927.1"/>
    </source>
</evidence>